<evidence type="ECO:0000313" key="3">
    <source>
        <dbReference type="EMBL" id="PNT05339.1"/>
    </source>
</evidence>
<dbReference type="EMBL" id="CM009303">
    <property type="protein sequence ID" value="PNT05339.1"/>
    <property type="molecule type" value="Genomic_DNA"/>
</dbReference>
<dbReference type="Gramene" id="Potri.014G167700.1.v4.1">
    <property type="protein sequence ID" value="Potri.014G167700.1.v4.1"/>
    <property type="gene ID" value="Potri.014G167700.v4.1"/>
</dbReference>
<dbReference type="PANTHER" id="PTHR35708">
    <property type="entry name" value="GB|AAD25831.1"/>
    <property type="match status" value="1"/>
</dbReference>
<gene>
    <name evidence="3" type="ORF">POPTR_014G167700</name>
</gene>
<keyword evidence="4" id="KW-1185">Reference proteome</keyword>
<dbReference type="OMA" id="DQSPDYS"/>
<organism evidence="3 4">
    <name type="scientific">Populus trichocarpa</name>
    <name type="common">Western balsam poplar</name>
    <name type="synonym">Populus balsamifera subsp. trichocarpa</name>
    <dbReference type="NCBI Taxonomy" id="3694"/>
    <lineage>
        <taxon>Eukaryota</taxon>
        <taxon>Viridiplantae</taxon>
        <taxon>Streptophyta</taxon>
        <taxon>Embryophyta</taxon>
        <taxon>Tracheophyta</taxon>
        <taxon>Spermatophyta</taxon>
        <taxon>Magnoliopsida</taxon>
        <taxon>eudicotyledons</taxon>
        <taxon>Gunneridae</taxon>
        <taxon>Pentapetalae</taxon>
        <taxon>rosids</taxon>
        <taxon>fabids</taxon>
        <taxon>Malpighiales</taxon>
        <taxon>Salicaceae</taxon>
        <taxon>Saliceae</taxon>
        <taxon>Populus</taxon>
    </lineage>
</organism>
<protein>
    <submittedName>
        <fullName evidence="3">Uncharacterized protein</fullName>
    </submittedName>
</protein>
<feature type="region of interest" description="Disordered" evidence="1">
    <location>
        <begin position="107"/>
        <end position="129"/>
    </location>
</feature>
<feature type="transmembrane region" description="Helical" evidence="2">
    <location>
        <begin position="12"/>
        <end position="37"/>
    </location>
</feature>
<keyword evidence="2" id="KW-0812">Transmembrane</keyword>
<dbReference type="AlphaFoldDB" id="A0A2K1XX34"/>
<evidence type="ECO:0000313" key="4">
    <source>
        <dbReference type="Proteomes" id="UP000006729"/>
    </source>
</evidence>
<evidence type="ECO:0000256" key="1">
    <source>
        <dbReference type="SAM" id="MobiDB-lite"/>
    </source>
</evidence>
<keyword evidence="2" id="KW-0472">Membrane</keyword>
<dbReference type="InParanoid" id="A0A2K1XX34"/>
<reference evidence="3 4" key="1">
    <citation type="journal article" date="2006" name="Science">
        <title>The genome of black cottonwood, Populus trichocarpa (Torr. &amp; Gray).</title>
        <authorList>
            <person name="Tuskan G.A."/>
            <person name="Difazio S."/>
            <person name="Jansson S."/>
            <person name="Bohlmann J."/>
            <person name="Grigoriev I."/>
            <person name="Hellsten U."/>
            <person name="Putnam N."/>
            <person name="Ralph S."/>
            <person name="Rombauts S."/>
            <person name="Salamov A."/>
            <person name="Schein J."/>
            <person name="Sterck L."/>
            <person name="Aerts A."/>
            <person name="Bhalerao R.R."/>
            <person name="Bhalerao R.P."/>
            <person name="Blaudez D."/>
            <person name="Boerjan W."/>
            <person name="Brun A."/>
            <person name="Brunner A."/>
            <person name="Busov V."/>
            <person name="Campbell M."/>
            <person name="Carlson J."/>
            <person name="Chalot M."/>
            <person name="Chapman J."/>
            <person name="Chen G.L."/>
            <person name="Cooper D."/>
            <person name="Coutinho P.M."/>
            <person name="Couturier J."/>
            <person name="Covert S."/>
            <person name="Cronk Q."/>
            <person name="Cunningham R."/>
            <person name="Davis J."/>
            <person name="Degroeve S."/>
            <person name="Dejardin A."/>
            <person name="Depamphilis C."/>
            <person name="Detter J."/>
            <person name="Dirks B."/>
            <person name="Dubchak I."/>
            <person name="Duplessis S."/>
            <person name="Ehlting J."/>
            <person name="Ellis B."/>
            <person name="Gendler K."/>
            <person name="Goodstein D."/>
            <person name="Gribskov M."/>
            <person name="Grimwood J."/>
            <person name="Groover A."/>
            <person name="Gunter L."/>
            <person name="Hamberger B."/>
            <person name="Heinze B."/>
            <person name="Helariutta Y."/>
            <person name="Henrissat B."/>
            <person name="Holligan D."/>
            <person name="Holt R."/>
            <person name="Huang W."/>
            <person name="Islam-Faridi N."/>
            <person name="Jones S."/>
            <person name="Jones-Rhoades M."/>
            <person name="Jorgensen R."/>
            <person name="Joshi C."/>
            <person name="Kangasjarvi J."/>
            <person name="Karlsson J."/>
            <person name="Kelleher C."/>
            <person name="Kirkpatrick R."/>
            <person name="Kirst M."/>
            <person name="Kohler A."/>
            <person name="Kalluri U."/>
            <person name="Larimer F."/>
            <person name="Leebens-Mack J."/>
            <person name="Leple J.C."/>
            <person name="Locascio P."/>
            <person name="Lou Y."/>
            <person name="Lucas S."/>
            <person name="Martin F."/>
            <person name="Montanini B."/>
            <person name="Napoli C."/>
            <person name="Nelson D.R."/>
            <person name="Nelson C."/>
            <person name="Nieminen K."/>
            <person name="Nilsson O."/>
            <person name="Pereda V."/>
            <person name="Peter G."/>
            <person name="Philippe R."/>
            <person name="Pilate G."/>
            <person name="Poliakov A."/>
            <person name="Razumovskaya J."/>
            <person name="Richardson P."/>
            <person name="Rinaldi C."/>
            <person name="Ritland K."/>
            <person name="Rouze P."/>
            <person name="Ryaboy D."/>
            <person name="Schmutz J."/>
            <person name="Schrader J."/>
            <person name="Segerman B."/>
            <person name="Shin H."/>
            <person name="Siddiqui A."/>
            <person name="Sterky F."/>
            <person name="Terry A."/>
            <person name="Tsai C.J."/>
            <person name="Uberbacher E."/>
            <person name="Unneberg P."/>
            <person name="Vahala J."/>
            <person name="Wall K."/>
            <person name="Wessler S."/>
            <person name="Yang G."/>
            <person name="Yin T."/>
            <person name="Douglas C."/>
            <person name="Marra M."/>
            <person name="Sandberg G."/>
            <person name="Van de Peer Y."/>
            <person name="Rokhsar D."/>
        </authorList>
    </citation>
    <scope>NUCLEOTIDE SEQUENCE [LARGE SCALE GENOMIC DNA]</scope>
    <source>
        <strain evidence="4">cv. Nisqually</strain>
    </source>
</reference>
<feature type="compositionally biased region" description="Acidic residues" evidence="1">
    <location>
        <begin position="108"/>
        <end position="120"/>
    </location>
</feature>
<feature type="transmembrane region" description="Helical" evidence="2">
    <location>
        <begin position="43"/>
        <end position="64"/>
    </location>
</feature>
<dbReference type="PANTHER" id="PTHR35708:SF3">
    <property type="entry name" value="GB|AAD25831.1"/>
    <property type="match status" value="1"/>
</dbReference>
<sequence>MKLQNKVLEQMASPLCFFKIFSLVLPLMFALAPVLILAGFLGYGLLSIFLTSTALILSSLILTFSKQKQTQVQKSVTDEIVMPDQASTSPYIEDVISKPLVLEKEFITEEEEEEEEEEEGGGGGGGGRGQVDEYLVRSSQVITSESDCLGRSSTSEDSEVEWLFQDKMFQSRECSDGSISDEDSLIEISLPGGHYICDHEEDEVIYNLQNKLPDFAPGSFFKQHGLMELLAELNEMNEEENLIEIDISMGSIKCPRFEIEA</sequence>
<proteinExistence type="predicted"/>
<name>A0A2K1XX34_POPTR</name>
<accession>A0A2K1XX34</accession>
<evidence type="ECO:0000256" key="2">
    <source>
        <dbReference type="SAM" id="Phobius"/>
    </source>
</evidence>
<dbReference type="Proteomes" id="UP000006729">
    <property type="component" value="Chromosome 14"/>
</dbReference>
<keyword evidence="2" id="KW-1133">Transmembrane helix</keyword>